<dbReference type="SMART" id="SM00855">
    <property type="entry name" value="PGAM"/>
    <property type="match status" value="1"/>
</dbReference>
<accession>A0A0C3MJ04</accession>
<evidence type="ECO:0000256" key="1">
    <source>
        <dbReference type="SAM" id="MobiDB-lite"/>
    </source>
</evidence>
<dbReference type="PANTHER" id="PTHR16469:SF51">
    <property type="entry name" value="TRANSCRIPTION FACTOR TAU 55 KDA SUBUNIT"/>
    <property type="match status" value="1"/>
</dbReference>
<dbReference type="SUPFAM" id="SSF53254">
    <property type="entry name" value="Phosphoglycerate mutase-like"/>
    <property type="match status" value="1"/>
</dbReference>
<dbReference type="Gene3D" id="3.40.50.1240">
    <property type="entry name" value="Phosphoglycerate mutase-like"/>
    <property type="match status" value="1"/>
</dbReference>
<organism evidence="2 3">
    <name type="scientific">Tulasnella calospora MUT 4182</name>
    <dbReference type="NCBI Taxonomy" id="1051891"/>
    <lineage>
        <taxon>Eukaryota</taxon>
        <taxon>Fungi</taxon>
        <taxon>Dikarya</taxon>
        <taxon>Basidiomycota</taxon>
        <taxon>Agaricomycotina</taxon>
        <taxon>Agaricomycetes</taxon>
        <taxon>Cantharellales</taxon>
        <taxon>Tulasnellaceae</taxon>
        <taxon>Tulasnella</taxon>
    </lineage>
</organism>
<sequence>MIETIYITRHGFRLNWVTTNWTSATGTARDPTLAAYGVSQAEQLAKYFTSLPEAERPTAIFSSPFYRCLQTATPVATALNLPLYVEHGIGEWYSPVEPGTGLHPRPGNAYSLKQYFPLIDTSYSSTWLVSRHGESLDEVQRRTDGFLEAFVPRVEGGSPPPLAHHSAAGVSTHKKIIFVGHAASCITLIKSLAGSKVNGADIRIGTCSVTKMEKESEGGVLGAFEVVGQPGDASFLTNGIERDWGFRDILVDEETGRVVNDHGVTGSENEVDETSHGGLQLPNSKM</sequence>
<dbReference type="HOGENOM" id="CLU_042838_0_0_1"/>
<dbReference type="AlphaFoldDB" id="A0A0C3MJ04"/>
<reference evidence="2 3" key="1">
    <citation type="submission" date="2014-04" db="EMBL/GenBank/DDBJ databases">
        <authorList>
            <consortium name="DOE Joint Genome Institute"/>
            <person name="Kuo A."/>
            <person name="Girlanda M."/>
            <person name="Perotto S."/>
            <person name="Kohler A."/>
            <person name="Nagy L.G."/>
            <person name="Floudas D."/>
            <person name="Copeland A."/>
            <person name="Barry K.W."/>
            <person name="Cichocki N."/>
            <person name="Veneault-Fourrey C."/>
            <person name="LaButti K."/>
            <person name="Lindquist E.A."/>
            <person name="Lipzen A."/>
            <person name="Lundell T."/>
            <person name="Morin E."/>
            <person name="Murat C."/>
            <person name="Sun H."/>
            <person name="Tunlid A."/>
            <person name="Henrissat B."/>
            <person name="Grigoriev I.V."/>
            <person name="Hibbett D.S."/>
            <person name="Martin F."/>
            <person name="Nordberg H.P."/>
            <person name="Cantor M.N."/>
            <person name="Hua S.X."/>
        </authorList>
    </citation>
    <scope>NUCLEOTIDE SEQUENCE [LARGE SCALE GENOMIC DNA]</scope>
    <source>
        <strain evidence="2 3">MUT 4182</strain>
    </source>
</reference>
<dbReference type="STRING" id="1051891.A0A0C3MJ04"/>
<dbReference type="InterPro" id="IPR013078">
    <property type="entry name" value="His_Pase_superF_clade-1"/>
</dbReference>
<evidence type="ECO:0008006" key="4">
    <source>
        <dbReference type="Google" id="ProtNLM"/>
    </source>
</evidence>
<dbReference type="PANTHER" id="PTHR16469">
    <property type="entry name" value="UBIQUITIN-ASSOCIATED AND SH3 DOMAIN-CONTAINING BA-RELATED"/>
    <property type="match status" value="1"/>
</dbReference>
<name>A0A0C3MJ04_9AGAM</name>
<gene>
    <name evidence="2" type="ORF">M407DRAFT_186834</name>
</gene>
<dbReference type="CDD" id="cd07067">
    <property type="entry name" value="HP_PGM_like"/>
    <property type="match status" value="1"/>
</dbReference>
<evidence type="ECO:0000313" key="2">
    <source>
        <dbReference type="EMBL" id="KIO33662.1"/>
    </source>
</evidence>
<dbReference type="InterPro" id="IPR029033">
    <property type="entry name" value="His_PPase_superfam"/>
</dbReference>
<feature type="region of interest" description="Disordered" evidence="1">
    <location>
        <begin position="260"/>
        <end position="286"/>
    </location>
</feature>
<keyword evidence="3" id="KW-1185">Reference proteome</keyword>
<proteinExistence type="predicted"/>
<evidence type="ECO:0000313" key="3">
    <source>
        <dbReference type="Proteomes" id="UP000054248"/>
    </source>
</evidence>
<dbReference type="OrthoDB" id="414418at2759"/>
<dbReference type="InterPro" id="IPR051710">
    <property type="entry name" value="Phosphatase_SH3-domain"/>
</dbReference>
<dbReference type="EMBL" id="KN822947">
    <property type="protein sequence ID" value="KIO33662.1"/>
    <property type="molecule type" value="Genomic_DNA"/>
</dbReference>
<dbReference type="Pfam" id="PF00300">
    <property type="entry name" value="His_Phos_1"/>
    <property type="match status" value="1"/>
</dbReference>
<protein>
    <recommendedName>
        <fullName evidence="4">Phosphoglycerate mutase-like protein</fullName>
    </recommendedName>
</protein>
<dbReference type="Proteomes" id="UP000054248">
    <property type="component" value="Unassembled WGS sequence"/>
</dbReference>
<reference evidence="3" key="2">
    <citation type="submission" date="2015-01" db="EMBL/GenBank/DDBJ databases">
        <title>Evolutionary Origins and Diversification of the Mycorrhizal Mutualists.</title>
        <authorList>
            <consortium name="DOE Joint Genome Institute"/>
            <consortium name="Mycorrhizal Genomics Consortium"/>
            <person name="Kohler A."/>
            <person name="Kuo A."/>
            <person name="Nagy L.G."/>
            <person name="Floudas D."/>
            <person name="Copeland A."/>
            <person name="Barry K.W."/>
            <person name="Cichocki N."/>
            <person name="Veneault-Fourrey C."/>
            <person name="LaButti K."/>
            <person name="Lindquist E.A."/>
            <person name="Lipzen A."/>
            <person name="Lundell T."/>
            <person name="Morin E."/>
            <person name="Murat C."/>
            <person name="Riley R."/>
            <person name="Ohm R."/>
            <person name="Sun H."/>
            <person name="Tunlid A."/>
            <person name="Henrissat B."/>
            <person name="Grigoriev I.V."/>
            <person name="Hibbett D.S."/>
            <person name="Martin F."/>
        </authorList>
    </citation>
    <scope>NUCLEOTIDE SEQUENCE [LARGE SCALE GENOMIC DNA]</scope>
    <source>
        <strain evidence="3">MUT 4182</strain>
    </source>
</reference>